<evidence type="ECO:0000259" key="2">
    <source>
        <dbReference type="Pfam" id="PF08327"/>
    </source>
</evidence>
<feature type="domain" description="Activator of Hsp90 ATPase homologue 1/2-like C-terminal" evidence="2">
    <location>
        <begin position="23"/>
        <end position="142"/>
    </location>
</feature>
<comment type="similarity">
    <text evidence="1">Belongs to the AHA1 family.</text>
</comment>
<reference evidence="3" key="1">
    <citation type="submission" date="2022-06" db="EMBL/GenBank/DDBJ databases">
        <title>Aeoliella straminimaris, a novel planctomycete from sediments.</title>
        <authorList>
            <person name="Vitorino I.R."/>
            <person name="Lage O.M."/>
        </authorList>
    </citation>
    <scope>NUCLEOTIDE SEQUENCE</scope>
    <source>
        <strain evidence="3">ICT_H6.2</strain>
    </source>
</reference>
<dbReference type="Proteomes" id="UP001155241">
    <property type="component" value="Unassembled WGS sequence"/>
</dbReference>
<name>A0A9X2FGH8_9BACT</name>
<proteinExistence type="inferred from homology"/>
<comment type="caution">
    <text evidence="3">The sequence shown here is derived from an EMBL/GenBank/DDBJ whole genome shotgun (WGS) entry which is preliminary data.</text>
</comment>
<evidence type="ECO:0000313" key="4">
    <source>
        <dbReference type="Proteomes" id="UP001155241"/>
    </source>
</evidence>
<dbReference type="SUPFAM" id="SSF55961">
    <property type="entry name" value="Bet v1-like"/>
    <property type="match status" value="1"/>
</dbReference>
<organism evidence="3 4">
    <name type="scientific">Aeoliella straminimaris</name>
    <dbReference type="NCBI Taxonomy" id="2954799"/>
    <lineage>
        <taxon>Bacteria</taxon>
        <taxon>Pseudomonadati</taxon>
        <taxon>Planctomycetota</taxon>
        <taxon>Planctomycetia</taxon>
        <taxon>Pirellulales</taxon>
        <taxon>Lacipirellulaceae</taxon>
        <taxon>Aeoliella</taxon>
    </lineage>
</organism>
<accession>A0A9X2FGH8</accession>
<protein>
    <submittedName>
        <fullName evidence="3">SRPBCC domain-containing protein</fullName>
    </submittedName>
</protein>
<gene>
    <name evidence="3" type="ORF">NG895_15070</name>
</gene>
<dbReference type="InterPro" id="IPR013538">
    <property type="entry name" value="ASHA1/2-like_C"/>
</dbReference>
<dbReference type="RefSeq" id="WP_252853339.1">
    <property type="nucleotide sequence ID" value="NZ_JAMXLR010000051.1"/>
</dbReference>
<sequence>MAFGDNTPPSQSHTISLEVELSHPPEKVWRALTQPELLKQWLLPVCDLQLDPGATFKFQAPPQPGWDGTVDCELLEIQESRKMTFTWVVGDMETVVTFTLSPTDSGTRLQLVHSGFKPEQKKNFAGARYGWNLMGGRLVELLTQIS</sequence>
<dbReference type="CDD" id="cd07814">
    <property type="entry name" value="SRPBCC_CalC_Aha1-like"/>
    <property type="match status" value="1"/>
</dbReference>
<dbReference type="Gene3D" id="3.30.530.20">
    <property type="match status" value="1"/>
</dbReference>
<evidence type="ECO:0000256" key="1">
    <source>
        <dbReference type="ARBA" id="ARBA00006817"/>
    </source>
</evidence>
<dbReference type="Pfam" id="PF08327">
    <property type="entry name" value="AHSA1"/>
    <property type="match status" value="1"/>
</dbReference>
<dbReference type="AlphaFoldDB" id="A0A9X2FGH8"/>
<keyword evidence="4" id="KW-1185">Reference proteome</keyword>
<dbReference type="InterPro" id="IPR023393">
    <property type="entry name" value="START-like_dom_sf"/>
</dbReference>
<evidence type="ECO:0000313" key="3">
    <source>
        <dbReference type="EMBL" id="MCO6045231.1"/>
    </source>
</evidence>
<dbReference type="EMBL" id="JAMXLR010000051">
    <property type="protein sequence ID" value="MCO6045231.1"/>
    <property type="molecule type" value="Genomic_DNA"/>
</dbReference>